<feature type="transmembrane region" description="Helical" evidence="7">
    <location>
        <begin position="315"/>
        <end position="332"/>
    </location>
</feature>
<evidence type="ECO:0000313" key="10">
    <source>
        <dbReference type="Proteomes" id="UP001596380"/>
    </source>
</evidence>
<protein>
    <submittedName>
        <fullName evidence="9">MFS transporter</fullName>
    </submittedName>
</protein>
<dbReference type="InterPro" id="IPR020846">
    <property type="entry name" value="MFS_dom"/>
</dbReference>
<dbReference type="PROSITE" id="PS00216">
    <property type="entry name" value="SUGAR_TRANSPORT_1"/>
    <property type="match status" value="1"/>
</dbReference>
<dbReference type="PANTHER" id="PTHR42718:SF46">
    <property type="entry name" value="BLR6921 PROTEIN"/>
    <property type="match status" value="1"/>
</dbReference>
<feature type="transmembrane region" description="Helical" evidence="7">
    <location>
        <begin position="59"/>
        <end position="77"/>
    </location>
</feature>
<name>A0ABW2CLC1_9ACTN</name>
<accession>A0ABW2CLC1</accession>
<feature type="transmembrane region" description="Helical" evidence="7">
    <location>
        <begin position="89"/>
        <end position="113"/>
    </location>
</feature>
<feature type="transmembrane region" description="Helical" evidence="7">
    <location>
        <begin position="21"/>
        <end position="47"/>
    </location>
</feature>
<feature type="transmembrane region" description="Helical" evidence="7">
    <location>
        <begin position="280"/>
        <end position="303"/>
    </location>
</feature>
<dbReference type="PROSITE" id="PS50850">
    <property type="entry name" value="MFS"/>
    <property type="match status" value="1"/>
</dbReference>
<keyword evidence="6 7" id="KW-0472">Membrane</keyword>
<reference evidence="10" key="1">
    <citation type="journal article" date="2019" name="Int. J. Syst. Evol. Microbiol.">
        <title>The Global Catalogue of Microorganisms (GCM) 10K type strain sequencing project: providing services to taxonomists for standard genome sequencing and annotation.</title>
        <authorList>
            <consortium name="The Broad Institute Genomics Platform"/>
            <consortium name="The Broad Institute Genome Sequencing Center for Infectious Disease"/>
            <person name="Wu L."/>
            <person name="Ma J."/>
        </authorList>
    </citation>
    <scope>NUCLEOTIDE SEQUENCE [LARGE SCALE GENOMIC DNA]</scope>
    <source>
        <strain evidence="10">JCM 3369</strain>
    </source>
</reference>
<comment type="caution">
    <text evidence="9">The sequence shown here is derived from an EMBL/GenBank/DDBJ whole genome shotgun (WGS) entry which is preliminary data.</text>
</comment>
<dbReference type="Pfam" id="PF07690">
    <property type="entry name" value="MFS_1"/>
    <property type="match status" value="1"/>
</dbReference>
<evidence type="ECO:0000256" key="6">
    <source>
        <dbReference type="ARBA" id="ARBA00023136"/>
    </source>
</evidence>
<proteinExistence type="predicted"/>
<keyword evidence="4 7" id="KW-0812">Transmembrane</keyword>
<keyword evidence="2" id="KW-0813">Transport</keyword>
<organism evidence="9 10">
    <name type="scientific">Actinomadura yumaensis</name>
    <dbReference type="NCBI Taxonomy" id="111807"/>
    <lineage>
        <taxon>Bacteria</taxon>
        <taxon>Bacillati</taxon>
        <taxon>Actinomycetota</taxon>
        <taxon>Actinomycetes</taxon>
        <taxon>Streptosporangiales</taxon>
        <taxon>Thermomonosporaceae</taxon>
        <taxon>Actinomadura</taxon>
    </lineage>
</organism>
<dbReference type="SUPFAM" id="SSF103473">
    <property type="entry name" value="MFS general substrate transporter"/>
    <property type="match status" value="1"/>
</dbReference>
<feature type="transmembrane region" description="Helical" evidence="7">
    <location>
        <begin position="119"/>
        <end position="139"/>
    </location>
</feature>
<evidence type="ECO:0000313" key="9">
    <source>
        <dbReference type="EMBL" id="MFC6882312.1"/>
    </source>
</evidence>
<dbReference type="PANTHER" id="PTHR42718">
    <property type="entry name" value="MAJOR FACILITATOR SUPERFAMILY MULTIDRUG TRANSPORTER MFSC"/>
    <property type="match status" value="1"/>
</dbReference>
<gene>
    <name evidence="9" type="ORF">ACFQKB_21335</name>
</gene>
<feature type="domain" description="Major facilitator superfamily (MFS) profile" evidence="8">
    <location>
        <begin position="22"/>
        <end position="474"/>
    </location>
</feature>
<dbReference type="EMBL" id="JBHSXS010000012">
    <property type="protein sequence ID" value="MFC6882312.1"/>
    <property type="molecule type" value="Genomic_DNA"/>
</dbReference>
<dbReference type="RefSeq" id="WP_160822608.1">
    <property type="nucleotide sequence ID" value="NZ_JBHSXE010000001.1"/>
</dbReference>
<keyword evidence="3" id="KW-1003">Cell membrane</keyword>
<evidence type="ECO:0000256" key="3">
    <source>
        <dbReference type="ARBA" id="ARBA00022475"/>
    </source>
</evidence>
<feature type="transmembrane region" description="Helical" evidence="7">
    <location>
        <begin position="178"/>
        <end position="198"/>
    </location>
</feature>
<keyword evidence="5 7" id="KW-1133">Transmembrane helix</keyword>
<dbReference type="InterPro" id="IPR005829">
    <property type="entry name" value="Sugar_transporter_CS"/>
</dbReference>
<dbReference type="Proteomes" id="UP001596380">
    <property type="component" value="Unassembled WGS sequence"/>
</dbReference>
<evidence type="ECO:0000259" key="8">
    <source>
        <dbReference type="PROSITE" id="PS50850"/>
    </source>
</evidence>
<dbReference type="Gene3D" id="1.20.1720.10">
    <property type="entry name" value="Multidrug resistance protein D"/>
    <property type="match status" value="1"/>
</dbReference>
<evidence type="ECO:0000256" key="7">
    <source>
        <dbReference type="SAM" id="Phobius"/>
    </source>
</evidence>
<keyword evidence="10" id="KW-1185">Reference proteome</keyword>
<dbReference type="CDD" id="cd17321">
    <property type="entry name" value="MFS_MMR_MDR_like"/>
    <property type="match status" value="1"/>
</dbReference>
<evidence type="ECO:0000256" key="4">
    <source>
        <dbReference type="ARBA" id="ARBA00022692"/>
    </source>
</evidence>
<evidence type="ECO:0000256" key="2">
    <source>
        <dbReference type="ARBA" id="ARBA00022448"/>
    </source>
</evidence>
<dbReference type="InterPro" id="IPR011701">
    <property type="entry name" value="MFS"/>
</dbReference>
<comment type="subcellular location">
    <subcellularLocation>
        <location evidence="1">Cell membrane</location>
        <topology evidence="1">Multi-pass membrane protein</topology>
    </subcellularLocation>
</comment>
<feature type="transmembrane region" description="Helical" evidence="7">
    <location>
        <begin position="151"/>
        <end position="172"/>
    </location>
</feature>
<dbReference type="Gene3D" id="1.20.1250.20">
    <property type="entry name" value="MFS general substrate transporter like domains"/>
    <property type="match status" value="1"/>
</dbReference>
<feature type="transmembrane region" description="Helical" evidence="7">
    <location>
        <begin position="241"/>
        <end position="259"/>
    </location>
</feature>
<feature type="transmembrane region" description="Helical" evidence="7">
    <location>
        <begin position="210"/>
        <end position="229"/>
    </location>
</feature>
<sequence length="490" mass="49532">MASRVRTSTPASGREVRHRGLALLLLCSAQFTVILDTTIVNVALPAIRSEFGFASQAELQYVISLYALTFGGFLILAGRVADLYGRRRLFVAGLLLFAAASLLCGLAPASWVLLAGRALQGLASAMVSPAALSLLVTLFDEGPERNRALGVWGASGGAAGATGLIVGGVLTAALGWEWVFFINIPIGLAAALAARRLLPPGGAAGARSRLDLPGAVAVTLGLGLLIFGLTRGEQDGFDAPAPLVLLAASVLLLAAFVLIERHVRSPLVAFRLFRVPGVTGSNVAALLLTTIISSQLFFTTLYAQRVLGLSALETGLAFVPNSALVLVGSSVASRITGRLGAGRVLAAGLAIIGVGSLLLAGVSPDGAYATDVLPGFTVTGFGLGLAFVAVTIGATSGLREDDQGLASGVVNTAQQIGFAVGIAAVVAAALALTEHGGGDETERLVSGYSTGYLMDAGLAAAGALLALALVRARPAPPEDGRPAKGAEPTG</sequence>
<feature type="transmembrane region" description="Helical" evidence="7">
    <location>
        <begin position="452"/>
        <end position="470"/>
    </location>
</feature>
<dbReference type="InterPro" id="IPR036259">
    <property type="entry name" value="MFS_trans_sf"/>
</dbReference>
<evidence type="ECO:0000256" key="5">
    <source>
        <dbReference type="ARBA" id="ARBA00022989"/>
    </source>
</evidence>
<feature type="transmembrane region" description="Helical" evidence="7">
    <location>
        <begin position="344"/>
        <end position="363"/>
    </location>
</feature>
<feature type="transmembrane region" description="Helical" evidence="7">
    <location>
        <begin position="416"/>
        <end position="432"/>
    </location>
</feature>
<feature type="transmembrane region" description="Helical" evidence="7">
    <location>
        <begin position="375"/>
        <end position="395"/>
    </location>
</feature>
<evidence type="ECO:0000256" key="1">
    <source>
        <dbReference type="ARBA" id="ARBA00004651"/>
    </source>
</evidence>